<evidence type="ECO:0000256" key="1">
    <source>
        <dbReference type="SAM" id="MobiDB-lite"/>
    </source>
</evidence>
<proteinExistence type="predicted"/>
<name>A0A8S1DIH6_9INSE</name>
<dbReference type="Proteomes" id="UP000494165">
    <property type="component" value="Unassembled WGS sequence"/>
</dbReference>
<dbReference type="EMBL" id="CADEPI010000209">
    <property type="protein sequence ID" value="CAB3380491.1"/>
    <property type="molecule type" value="Genomic_DNA"/>
</dbReference>
<keyword evidence="3" id="KW-1185">Reference proteome</keyword>
<evidence type="ECO:0000313" key="2">
    <source>
        <dbReference type="EMBL" id="CAB3380491.1"/>
    </source>
</evidence>
<feature type="compositionally biased region" description="Low complexity" evidence="1">
    <location>
        <begin position="240"/>
        <end position="249"/>
    </location>
</feature>
<protein>
    <submittedName>
        <fullName evidence="2">Uncharacterized protein</fullName>
    </submittedName>
</protein>
<accession>A0A8S1DIH6</accession>
<reference evidence="2 3" key="1">
    <citation type="submission" date="2020-04" db="EMBL/GenBank/DDBJ databases">
        <authorList>
            <person name="Alioto T."/>
            <person name="Alioto T."/>
            <person name="Gomez Garrido J."/>
        </authorList>
    </citation>
    <scope>NUCLEOTIDE SEQUENCE [LARGE SCALE GENOMIC DNA]</scope>
</reference>
<feature type="compositionally biased region" description="Basic and acidic residues" evidence="1">
    <location>
        <begin position="149"/>
        <end position="158"/>
    </location>
</feature>
<feature type="region of interest" description="Disordered" evidence="1">
    <location>
        <begin position="240"/>
        <end position="262"/>
    </location>
</feature>
<comment type="caution">
    <text evidence="2">The sequence shown here is derived from an EMBL/GenBank/DDBJ whole genome shotgun (WGS) entry which is preliminary data.</text>
</comment>
<sequence>MNLLLVNYACVRSGGAAGQPTQMERGNKCASHLVSWGEQKGRSLSLAIKLPRTEELHLTPLPTADRAGRWPSLSLPAQPLSSHAVDATAIILQRTNSQPSSKDMDGENGPNLKFCMLRATGYCETCLKIDRNKSQDEQSSNSGSTSDHSGGDETGQRLLTTREEQEKILYPNRKRPHLAGHGDAEQDFNNAQRIATNQAQGQQNFAVSSVAAMKKAPIKPKPQYPGEDWLFYEAPKSHGTSGASGSVSSTQQPVAGPFSASIQDHTSNQNLKLNEATKNNDDRPALVRKGYCLMCEINFENIDEHLGKWHTFFNGDPSHYYRISVFQFKLVLFYNGTNLKEELGKCHNCKKVFYNHRLNNHLCCPAEKPNREWGYCLMCKFNFEDLCEHKKCMHGNNQIYSTRKIFEKWTLLPEKTWDDLELTKCKLCLMPIYKYQAGFHQC</sequence>
<evidence type="ECO:0000313" key="3">
    <source>
        <dbReference type="Proteomes" id="UP000494165"/>
    </source>
</evidence>
<organism evidence="2 3">
    <name type="scientific">Cloeon dipterum</name>
    <dbReference type="NCBI Taxonomy" id="197152"/>
    <lineage>
        <taxon>Eukaryota</taxon>
        <taxon>Metazoa</taxon>
        <taxon>Ecdysozoa</taxon>
        <taxon>Arthropoda</taxon>
        <taxon>Hexapoda</taxon>
        <taxon>Insecta</taxon>
        <taxon>Pterygota</taxon>
        <taxon>Palaeoptera</taxon>
        <taxon>Ephemeroptera</taxon>
        <taxon>Pisciforma</taxon>
        <taxon>Baetidae</taxon>
        <taxon>Cloeon</taxon>
    </lineage>
</organism>
<feature type="compositionally biased region" description="Low complexity" evidence="1">
    <location>
        <begin position="139"/>
        <end position="148"/>
    </location>
</feature>
<dbReference type="AlphaFoldDB" id="A0A8S1DIH6"/>
<feature type="region of interest" description="Disordered" evidence="1">
    <location>
        <begin position="132"/>
        <end position="158"/>
    </location>
</feature>
<gene>
    <name evidence="2" type="ORF">CLODIP_2_CD11865</name>
</gene>